<protein>
    <recommendedName>
        <fullName evidence="3">Lipocalin-like domain-containing protein</fullName>
    </recommendedName>
</protein>
<dbReference type="Proteomes" id="UP000620874">
    <property type="component" value="Unassembled WGS sequence"/>
</dbReference>
<evidence type="ECO:0000313" key="2">
    <source>
        <dbReference type="Proteomes" id="UP000620874"/>
    </source>
</evidence>
<evidence type="ECO:0008006" key="3">
    <source>
        <dbReference type="Google" id="ProtNLM"/>
    </source>
</evidence>
<gene>
    <name evidence="1" type="ORF">H9625_16810</name>
</gene>
<dbReference type="RefSeq" id="WP_191765469.1">
    <property type="nucleotide sequence ID" value="NZ_JACSPP010000099.1"/>
</dbReference>
<keyword evidence="2" id="KW-1185">Reference proteome</keyword>
<name>A0ABR8YCW9_9BACT</name>
<evidence type="ECO:0000313" key="1">
    <source>
        <dbReference type="EMBL" id="MBD8042066.1"/>
    </source>
</evidence>
<comment type="caution">
    <text evidence="1">The sequence shown here is derived from an EMBL/GenBank/DDBJ whole genome shotgun (WGS) entry which is preliminary data.</text>
</comment>
<dbReference type="PROSITE" id="PS51257">
    <property type="entry name" value="PROKAR_LIPOPROTEIN"/>
    <property type="match status" value="1"/>
</dbReference>
<reference evidence="1 2" key="1">
    <citation type="submission" date="2020-08" db="EMBL/GenBank/DDBJ databases">
        <title>A Genomic Blueprint of the Chicken Gut Microbiome.</title>
        <authorList>
            <person name="Gilroy R."/>
            <person name="Ravi A."/>
            <person name="Getino M."/>
            <person name="Pursley I."/>
            <person name="Horton D.L."/>
            <person name="Alikhan N.-F."/>
            <person name="Baker D."/>
            <person name="Gharbi K."/>
            <person name="Hall N."/>
            <person name="Watson M."/>
            <person name="Adriaenssens E.M."/>
            <person name="Foster-Nyarko E."/>
            <person name="Jarju S."/>
            <person name="Secka A."/>
            <person name="Antonio M."/>
            <person name="Oren A."/>
            <person name="Chaudhuri R."/>
            <person name="La Ragione R.M."/>
            <person name="Hildebrand F."/>
            <person name="Pallen M.J."/>
        </authorList>
    </citation>
    <scope>NUCLEOTIDE SEQUENCE [LARGE SCALE GENOMIC DNA]</scope>
    <source>
        <strain evidence="1 2">Sa1CVN1</strain>
    </source>
</reference>
<organism evidence="1 2">
    <name type="scientific">Phocaeicola intestinalis</name>
    <dbReference type="NCBI Taxonomy" id="2762212"/>
    <lineage>
        <taxon>Bacteria</taxon>
        <taxon>Pseudomonadati</taxon>
        <taxon>Bacteroidota</taxon>
        <taxon>Bacteroidia</taxon>
        <taxon>Bacteroidales</taxon>
        <taxon>Bacteroidaceae</taxon>
        <taxon>Phocaeicola</taxon>
    </lineage>
</organism>
<proteinExistence type="predicted"/>
<dbReference type="EMBL" id="JACSPP010000099">
    <property type="protein sequence ID" value="MBD8042066.1"/>
    <property type="molecule type" value="Genomic_DNA"/>
</dbReference>
<accession>A0ABR8YCW9</accession>
<sequence>MVKRFIYTACAFNNIEMKTLFLLLMTSLMLFSCESKDGDWDPMIWKSNDVSKINKNKSNIEVSQAGKSYVFTCENYKYFWVYAILENGKQMGNDQQFIDSQKYEDSCISISIEENRMNVTVFPNEGYQIRNISIGVTAGDIFDSFIFKQRGKEN</sequence>